<protein>
    <submittedName>
        <fullName evidence="1">Uncharacterized protein</fullName>
    </submittedName>
</protein>
<sequence length="306" mass="34613">MPRPTPFVPKAPIEKLPLAVRKAIRDSYESEKEGFEKQISDRLGVEFKVNLNPNEIWAYSTETTDNTAGEILKRYVSGFAYCLRNFIEKYGEEGKNDFNGVVTAHELSVAVNPLGDKAPVIDCEIRDGVFFILFNHKNLGSSTDYISDALLAALDAAPREGLSTKAKYSVDQDYDSTIDEVQEAIGKLLAMPDVELEPSFEANFKALKAYKKDDTWQEGFGRASFDYYEGFRNQLGYQGFKDDEMLQEGLAEQFTTKKIVLQVVDKTTAMYNEVAIEEGTVYIRTVTPEYWWYNTAETGKELVNLL</sequence>
<proteinExistence type="predicted"/>
<name>A0A4S8LMV7_DENBC</name>
<dbReference type="EMBL" id="ML179330">
    <property type="protein sequence ID" value="THU90584.1"/>
    <property type="molecule type" value="Genomic_DNA"/>
</dbReference>
<organism evidence="1 2">
    <name type="scientific">Dendrothele bispora (strain CBS 962.96)</name>
    <dbReference type="NCBI Taxonomy" id="1314807"/>
    <lineage>
        <taxon>Eukaryota</taxon>
        <taxon>Fungi</taxon>
        <taxon>Dikarya</taxon>
        <taxon>Basidiomycota</taxon>
        <taxon>Agaricomycotina</taxon>
        <taxon>Agaricomycetes</taxon>
        <taxon>Agaricomycetidae</taxon>
        <taxon>Agaricales</taxon>
        <taxon>Agaricales incertae sedis</taxon>
        <taxon>Dendrothele</taxon>
    </lineage>
</organism>
<reference evidence="1 2" key="1">
    <citation type="journal article" date="2019" name="Nat. Ecol. Evol.">
        <title>Megaphylogeny resolves global patterns of mushroom evolution.</title>
        <authorList>
            <person name="Varga T."/>
            <person name="Krizsan K."/>
            <person name="Foldi C."/>
            <person name="Dima B."/>
            <person name="Sanchez-Garcia M."/>
            <person name="Sanchez-Ramirez S."/>
            <person name="Szollosi G.J."/>
            <person name="Szarkandi J.G."/>
            <person name="Papp V."/>
            <person name="Albert L."/>
            <person name="Andreopoulos W."/>
            <person name="Angelini C."/>
            <person name="Antonin V."/>
            <person name="Barry K.W."/>
            <person name="Bougher N.L."/>
            <person name="Buchanan P."/>
            <person name="Buyck B."/>
            <person name="Bense V."/>
            <person name="Catcheside P."/>
            <person name="Chovatia M."/>
            <person name="Cooper J."/>
            <person name="Damon W."/>
            <person name="Desjardin D."/>
            <person name="Finy P."/>
            <person name="Geml J."/>
            <person name="Haridas S."/>
            <person name="Hughes K."/>
            <person name="Justo A."/>
            <person name="Karasinski D."/>
            <person name="Kautmanova I."/>
            <person name="Kiss B."/>
            <person name="Kocsube S."/>
            <person name="Kotiranta H."/>
            <person name="LaButti K.M."/>
            <person name="Lechner B.E."/>
            <person name="Liimatainen K."/>
            <person name="Lipzen A."/>
            <person name="Lukacs Z."/>
            <person name="Mihaltcheva S."/>
            <person name="Morgado L.N."/>
            <person name="Niskanen T."/>
            <person name="Noordeloos M.E."/>
            <person name="Ohm R.A."/>
            <person name="Ortiz-Santana B."/>
            <person name="Ovrebo C."/>
            <person name="Racz N."/>
            <person name="Riley R."/>
            <person name="Savchenko A."/>
            <person name="Shiryaev A."/>
            <person name="Soop K."/>
            <person name="Spirin V."/>
            <person name="Szebenyi C."/>
            <person name="Tomsovsky M."/>
            <person name="Tulloss R.E."/>
            <person name="Uehling J."/>
            <person name="Grigoriev I.V."/>
            <person name="Vagvolgyi C."/>
            <person name="Papp T."/>
            <person name="Martin F.M."/>
            <person name="Miettinen O."/>
            <person name="Hibbett D.S."/>
            <person name="Nagy L.G."/>
        </authorList>
    </citation>
    <scope>NUCLEOTIDE SEQUENCE [LARGE SCALE GENOMIC DNA]</scope>
    <source>
        <strain evidence="1 2">CBS 962.96</strain>
    </source>
</reference>
<dbReference type="AlphaFoldDB" id="A0A4S8LMV7"/>
<evidence type="ECO:0000313" key="1">
    <source>
        <dbReference type="EMBL" id="THU90584.1"/>
    </source>
</evidence>
<keyword evidence="2" id="KW-1185">Reference proteome</keyword>
<accession>A0A4S8LMV7</accession>
<dbReference type="Proteomes" id="UP000297245">
    <property type="component" value="Unassembled WGS sequence"/>
</dbReference>
<evidence type="ECO:0000313" key="2">
    <source>
        <dbReference type="Proteomes" id="UP000297245"/>
    </source>
</evidence>
<dbReference type="OrthoDB" id="2364174at2759"/>
<gene>
    <name evidence="1" type="ORF">K435DRAFT_968605</name>
</gene>